<dbReference type="Pfam" id="PF20024">
    <property type="entry name" value="DUF6432"/>
    <property type="match status" value="1"/>
</dbReference>
<evidence type="ECO:0000313" key="2">
    <source>
        <dbReference type="Proteomes" id="UP000244727"/>
    </source>
</evidence>
<sequence length="95" mass="10683">MRATPEHRDRPAVEVAVLDALAARAEEGLTVFELRSRVDHPIDDLEDALAALDRDDLITVESEGERTVIRPREHAIGPEEENGDAVDRLREWLFG</sequence>
<dbReference type="AlphaFoldDB" id="A0A2R4WXN9"/>
<reference evidence="1 2" key="1">
    <citation type="submission" date="2018-04" db="EMBL/GenBank/DDBJ databases">
        <title>Halococcoides cellulosivorans gen. nov., sp. nov., an extremely halophilic cellulose-utilizing haloarchaeon from hypersaline lakes.</title>
        <authorList>
            <person name="Sorokin D.Y."/>
            <person name="Toshchakov S.V."/>
            <person name="Samarov N.I."/>
            <person name="Korzhenkov A."/>
            <person name="Kublanov I.V."/>
        </authorList>
    </citation>
    <scope>NUCLEOTIDE SEQUENCE [LARGE SCALE GENOMIC DNA]</scope>
    <source>
        <strain evidence="1 2">HArcel1</strain>
    </source>
</reference>
<dbReference type="EMBL" id="CP028858">
    <property type="protein sequence ID" value="AWB26307.1"/>
    <property type="molecule type" value="Genomic_DNA"/>
</dbReference>
<gene>
    <name evidence="1" type="ORF">HARCEL1_00520</name>
</gene>
<dbReference type="KEGG" id="harc:HARCEL1_00520"/>
<evidence type="ECO:0000313" key="1">
    <source>
        <dbReference type="EMBL" id="AWB26307.1"/>
    </source>
</evidence>
<protein>
    <submittedName>
        <fullName evidence="1">MarR family transcriptional regulator</fullName>
    </submittedName>
</protein>
<keyword evidence="2" id="KW-1185">Reference proteome</keyword>
<accession>A0A2R4WXN9</accession>
<dbReference type="GeneID" id="36510945"/>
<dbReference type="RefSeq" id="WP_108380676.1">
    <property type="nucleotide sequence ID" value="NZ_CP028858.1"/>
</dbReference>
<dbReference type="InterPro" id="IPR045490">
    <property type="entry name" value="DUF6432"/>
</dbReference>
<name>A0A2R4WXN9_9EURY</name>
<dbReference type="Proteomes" id="UP000244727">
    <property type="component" value="Chromosome"/>
</dbReference>
<proteinExistence type="predicted"/>
<organism evidence="1 2">
    <name type="scientific">Halococcoides cellulosivorans</name>
    <dbReference type="NCBI Taxonomy" id="1679096"/>
    <lineage>
        <taxon>Archaea</taxon>
        <taxon>Methanobacteriati</taxon>
        <taxon>Methanobacteriota</taxon>
        <taxon>Stenosarchaea group</taxon>
        <taxon>Halobacteria</taxon>
        <taxon>Halobacteriales</taxon>
        <taxon>Haloarculaceae</taxon>
        <taxon>Halococcoides</taxon>
    </lineage>
</organism>